<proteinExistence type="predicted"/>
<dbReference type="PANTHER" id="PTHR47236:SF4">
    <property type="entry name" value="GENE 9195-RELATED"/>
    <property type="match status" value="1"/>
</dbReference>
<evidence type="ECO:0000313" key="3">
    <source>
        <dbReference type="EMBL" id="CDI80610.1"/>
    </source>
</evidence>
<dbReference type="PANTHER" id="PTHR47236">
    <property type="entry name" value="GENE, 32742-RELATED-RELATED"/>
    <property type="match status" value="1"/>
</dbReference>
<organism evidence="3 4">
    <name type="scientific">Eimeria acervulina</name>
    <name type="common">Coccidian parasite</name>
    <dbReference type="NCBI Taxonomy" id="5801"/>
    <lineage>
        <taxon>Eukaryota</taxon>
        <taxon>Sar</taxon>
        <taxon>Alveolata</taxon>
        <taxon>Apicomplexa</taxon>
        <taxon>Conoidasida</taxon>
        <taxon>Coccidia</taxon>
        <taxon>Eucoccidiorida</taxon>
        <taxon>Eimeriorina</taxon>
        <taxon>Eimeriidae</taxon>
        <taxon>Eimeria</taxon>
    </lineage>
</organism>
<feature type="compositionally biased region" description="Low complexity" evidence="2">
    <location>
        <begin position="1810"/>
        <end position="1821"/>
    </location>
</feature>
<feature type="compositionally biased region" description="Low complexity" evidence="2">
    <location>
        <begin position="1850"/>
        <end position="1889"/>
    </location>
</feature>
<feature type="region of interest" description="Disordered" evidence="2">
    <location>
        <begin position="1779"/>
        <end position="1889"/>
    </location>
</feature>
<dbReference type="RefSeq" id="XP_013249466.1">
    <property type="nucleotide sequence ID" value="XM_013394012.1"/>
</dbReference>
<sequence length="1889" mass="212006">MEQLPNEPFVPPSASAAGDVTLLTLDNWEEVWDTGYGGIPCPPGHYCPAGAKGPQACPAGSVRQATLGRWESDCSICPKGFYCPALALVPEPCPVSEAYGLHTTRCHKQASFLSGCLLCGGPQSHANAYRELGALPVAANHNYAQLELCVQAPTQASLDLGARHLVLQGHTDFKLPHQVLRLAIHARGTNRAFQQADRSCVCLSGFHYIQGKEDLSDQDGVEPCQQTIYDECTEDAVRDSTGACSSSKDICSSQCGPAGGSFSSISGLCSCAGEKSLDEVCDEACRATRPQLILKESKLLIDDPETASGDREFALQDLTTQTGLATGSYECEDKAGCTIRMFDTTLAKMTGLVGVPQSFVDDVTERLEGYGIVPEIPSSGEEEGTKDTEIDARAHTRRLAPSVDFGYFGVSDPVQCLPLGSTVAWHIRPSPNPIYPVYLRNNLLNTNQQFDYGAFRELDTDMKAGEQRILFMFTFKDPGLYVFGLNADQNKILVLRVMEPKRLCRDDALLPQLRTAETLAAISARLPTALETSGWLLFSAVVLGTVLMAVFLFLAAWTVKHQRLEKLETDPKSKYNQRPPKETSTYVIWDKEHDEEREEILSTLLSLLRLRRRDLVNKLAREEKEHQEEEALKGKGEQLLLLRQASGMWSRNDSLVSSIILPAVGEKGQTQISSIKLSVETQIEELLEEFRKARADEDDDMPSIIEIYKARMRNLLEEAQGDTNLAFKSMLSEDIEGHLMTGSALLELREARANLARSEDEAEEQKALEIYRALAGAAWKLTVYTAVIEQEISSSTQAVNRAAFEGKQAVETAKMDSGEAAKALKVAVMGSLKVSKETHRLRDAELESATAALKRVIASRAESVHKRQSAFKSRKLLMLQKRQELAVQHVSLQAQCAVALMRRGLHILAEQLKAATTYETTLFQNVAKFGVDMATLIKDNTEDLSAPATLQDELKTQQGEALAKYRDQLLACLRNQRQEATEELWDLELQERKRVAELLEDQTEQLEVACNKLDEATAKEETVLDEYEDTVLKLRQQNQRGLKELDTIHAVSTFKQKLLSKVNDSFLARANEKEWRLAAAELEPLIGREKETYCRYADLAFQTQNENAMRALQSSRQNRLSQAALTKSMEQAEEEGEEDLLNKRRAMGTDEVQRIVWRICAILSSGGVASAETSKPSLVVPENRQDETIEELRQQLRRRRKKHLAYCIAQRNMIEGSSKSALAILQSETIQGLSDTSEAIEKFSRGSATMEAADSSATILQIMEEAQQKLDKALEEIQKEQEEAEERDRIEREQEIAERRRAHELAKQKLNEEREAKLAQVPDDAREELLKEHELALKQMESTLAAELQEQEERAQRRLLERRQRLQQKRQEAEAQKQKAIEQAKAELEAKIAAEAKQKEEAAEMEELQRLVNQGSNTAAVAQLLARKHDKETASLLQELTMKKAEEISALTENFWKDKGGRVCDGRPDDVQELYKVDDRITLQMQELQQRQAAETEAMMKQMERMAKLTRETELPQMSEEEQYAQLQREAEAAAEEEVGAIEKRMMEEQEKLLKEMEEKRNAYDKVLDKLKHRKQMEEKRRALLQEQEQRKREGQGSALKQLMSQFEEHRKLLEEALAIEAERQHKQARERVLLRNAERADRLYQKRLIEKQRFLVNQNEIKRRELGLNNARAGVRSQRNLVETLNQQELKRRMELAHRLEEERHWAPIWREILEEEQNAGTFDSWDLDDQQISFAGPFATNLLHTERMLQSEGSYMRKLIGELQQLSELISLVNASEKEEGATPLEEEASKHSSSSSSSTEEDESESTDSASSESSSTEESSESESDDSSSESQPASSDSSSDEEEQAASSSSEEASESSNSSSSSASSDESSSSSTNSSSSDADSD</sequence>
<dbReference type="OMA" id="MTFITTE"/>
<keyword evidence="4" id="KW-1185">Reference proteome</keyword>
<accession>U6GKB7</accession>
<dbReference type="EMBL" id="HG671257">
    <property type="protein sequence ID" value="CDI80610.1"/>
    <property type="molecule type" value="Genomic_DNA"/>
</dbReference>
<evidence type="ECO:0000256" key="1">
    <source>
        <dbReference type="SAM" id="Coils"/>
    </source>
</evidence>
<feature type="coiled-coil region" evidence="1">
    <location>
        <begin position="1256"/>
        <end position="1414"/>
    </location>
</feature>
<evidence type="ECO:0000313" key="4">
    <source>
        <dbReference type="Proteomes" id="UP000018050"/>
    </source>
</evidence>
<name>U6GKB7_EIMAC</name>
<keyword evidence="1" id="KW-0175">Coiled coil</keyword>
<feature type="compositionally biased region" description="Low complexity" evidence="2">
    <location>
        <begin position="1833"/>
        <end position="1842"/>
    </location>
</feature>
<feature type="coiled-coil region" evidence="1">
    <location>
        <begin position="1485"/>
        <end position="1620"/>
    </location>
</feature>
<feature type="coiled-coil region" evidence="1">
    <location>
        <begin position="970"/>
        <end position="1044"/>
    </location>
</feature>
<dbReference type="Proteomes" id="UP000018050">
    <property type="component" value="Unassembled WGS sequence"/>
</dbReference>
<protein>
    <submittedName>
        <fullName evidence="3">Uncharacterized protein</fullName>
    </submittedName>
</protein>
<gene>
    <name evidence="3" type="ORF">EAH_00003020</name>
</gene>
<dbReference type="VEuPathDB" id="ToxoDB:EAH_00003020"/>
<reference evidence="3" key="2">
    <citation type="submission" date="2013-10" db="EMBL/GenBank/DDBJ databases">
        <authorList>
            <person name="Aslett M."/>
        </authorList>
    </citation>
    <scope>NUCLEOTIDE SEQUENCE</scope>
    <source>
        <strain evidence="3">Houghton</strain>
    </source>
</reference>
<reference evidence="3" key="1">
    <citation type="submission" date="2013-10" db="EMBL/GenBank/DDBJ databases">
        <title>Genomic analysis of the causative agents of coccidiosis in chickens.</title>
        <authorList>
            <person name="Reid A.J."/>
            <person name="Blake D."/>
            <person name="Billington K."/>
            <person name="Browne H."/>
            <person name="Dunn M."/>
            <person name="Hung S."/>
            <person name="Kawahara F."/>
            <person name="Miranda-Saavedra D."/>
            <person name="Mourier T."/>
            <person name="Nagra H."/>
            <person name="Otto T.D."/>
            <person name="Rawlings N."/>
            <person name="Sanchez A."/>
            <person name="Sanders M."/>
            <person name="Subramaniam C."/>
            <person name="Tay Y."/>
            <person name="Dear P."/>
            <person name="Doerig C."/>
            <person name="Gruber A."/>
            <person name="Parkinson J."/>
            <person name="Shirley M."/>
            <person name="Wan K.L."/>
            <person name="Berriman M."/>
            <person name="Tomley F."/>
            <person name="Pain A."/>
        </authorList>
    </citation>
    <scope>NUCLEOTIDE SEQUENCE</scope>
    <source>
        <strain evidence="3">Houghton</strain>
    </source>
</reference>
<dbReference type="GeneID" id="25268372"/>
<dbReference type="SMART" id="SM01411">
    <property type="entry name" value="Ephrin_rec_like"/>
    <property type="match status" value="1"/>
</dbReference>
<feature type="compositionally biased region" description="Acidic residues" evidence="2">
    <location>
        <begin position="1822"/>
        <end position="1832"/>
    </location>
</feature>
<dbReference type="OrthoDB" id="439917at2759"/>
<evidence type="ECO:0000256" key="2">
    <source>
        <dbReference type="SAM" id="MobiDB-lite"/>
    </source>
</evidence>
<feature type="coiled-coil region" evidence="1">
    <location>
        <begin position="605"/>
        <end position="632"/>
    </location>
</feature>